<dbReference type="Proteomes" id="UP000467700">
    <property type="component" value="Unassembled WGS sequence"/>
</dbReference>
<name>A0A8S0VXH4_CYCAE</name>
<accession>A0A8S0VXH4</accession>
<evidence type="ECO:0000259" key="3">
    <source>
        <dbReference type="PROSITE" id="PS50994"/>
    </source>
</evidence>
<keyword evidence="5" id="KW-1185">Reference proteome</keyword>
<protein>
    <recommendedName>
        <fullName evidence="3">Integrase catalytic domain-containing protein</fullName>
    </recommendedName>
</protein>
<dbReference type="GO" id="GO:0005634">
    <property type="term" value="C:nucleus"/>
    <property type="evidence" value="ECO:0007669"/>
    <property type="project" value="UniProtKB-ARBA"/>
</dbReference>
<dbReference type="PROSITE" id="PS50994">
    <property type="entry name" value="INTEGRASE"/>
    <property type="match status" value="1"/>
</dbReference>
<dbReference type="Pfam" id="PF17921">
    <property type="entry name" value="Integrase_H2C2"/>
    <property type="match status" value="1"/>
</dbReference>
<dbReference type="Pfam" id="PF17919">
    <property type="entry name" value="RT_RNaseH_2"/>
    <property type="match status" value="1"/>
</dbReference>
<dbReference type="FunFam" id="3.30.70.270:FF:000020">
    <property type="entry name" value="Transposon Tf2-6 polyprotein-like Protein"/>
    <property type="match status" value="1"/>
</dbReference>
<dbReference type="InterPro" id="IPR001584">
    <property type="entry name" value="Integrase_cat-core"/>
</dbReference>
<evidence type="ECO:0000313" key="5">
    <source>
        <dbReference type="Proteomes" id="UP000467700"/>
    </source>
</evidence>
<dbReference type="InterPro" id="IPR050951">
    <property type="entry name" value="Retrovirus_Pol_polyprotein"/>
</dbReference>
<gene>
    <name evidence="4" type="ORF">AAE3_LOCUS2847</name>
</gene>
<evidence type="ECO:0000256" key="1">
    <source>
        <dbReference type="ARBA" id="ARBA00022884"/>
    </source>
</evidence>
<comment type="caution">
    <text evidence="4">The sequence shown here is derived from an EMBL/GenBank/DDBJ whole genome shotgun (WGS) entry which is preliminary data.</text>
</comment>
<dbReference type="GO" id="GO:0003824">
    <property type="term" value="F:catalytic activity"/>
    <property type="evidence" value="ECO:0007669"/>
    <property type="project" value="UniProtKB-KW"/>
</dbReference>
<dbReference type="Gene3D" id="1.10.340.70">
    <property type="match status" value="1"/>
</dbReference>
<dbReference type="InterPro" id="IPR043502">
    <property type="entry name" value="DNA/RNA_pol_sf"/>
</dbReference>
<dbReference type="Gene3D" id="3.30.420.10">
    <property type="entry name" value="Ribonuclease H-like superfamily/Ribonuclease H"/>
    <property type="match status" value="1"/>
</dbReference>
<dbReference type="GO" id="GO:0015074">
    <property type="term" value="P:DNA integration"/>
    <property type="evidence" value="ECO:0007669"/>
    <property type="project" value="InterPro"/>
</dbReference>
<dbReference type="PANTHER" id="PTHR37984">
    <property type="entry name" value="PROTEIN CBG26694"/>
    <property type="match status" value="1"/>
</dbReference>
<dbReference type="PANTHER" id="PTHR37984:SF5">
    <property type="entry name" value="PROTEIN NYNRIN-LIKE"/>
    <property type="match status" value="1"/>
</dbReference>
<feature type="domain" description="Integrase catalytic" evidence="3">
    <location>
        <begin position="313"/>
        <end position="394"/>
    </location>
</feature>
<reference evidence="4 5" key="1">
    <citation type="submission" date="2020-01" db="EMBL/GenBank/DDBJ databases">
        <authorList>
            <person name="Gupta K D."/>
        </authorList>
    </citation>
    <scope>NUCLEOTIDE SEQUENCE [LARGE SCALE GENOMIC DNA]</scope>
</reference>
<evidence type="ECO:0000313" key="4">
    <source>
        <dbReference type="EMBL" id="CAA7260801.1"/>
    </source>
</evidence>
<proteinExistence type="predicted"/>
<dbReference type="InterPro" id="IPR036397">
    <property type="entry name" value="RNaseH_sf"/>
</dbReference>
<dbReference type="SUPFAM" id="SSF56672">
    <property type="entry name" value="DNA/RNA polymerases"/>
    <property type="match status" value="1"/>
</dbReference>
<dbReference type="InterPro" id="IPR041588">
    <property type="entry name" value="Integrase_H2C2"/>
</dbReference>
<keyword evidence="1" id="KW-0694">RNA-binding</keyword>
<dbReference type="OrthoDB" id="3341476at2759"/>
<dbReference type="SUPFAM" id="SSF53098">
    <property type="entry name" value="Ribonuclease H-like"/>
    <property type="match status" value="1"/>
</dbReference>
<keyword evidence="2" id="KW-0511">Multifunctional enzyme</keyword>
<dbReference type="Gene3D" id="3.30.70.270">
    <property type="match status" value="1"/>
</dbReference>
<organism evidence="4 5">
    <name type="scientific">Cyclocybe aegerita</name>
    <name type="common">Black poplar mushroom</name>
    <name type="synonym">Agrocybe aegerita</name>
    <dbReference type="NCBI Taxonomy" id="1973307"/>
    <lineage>
        <taxon>Eukaryota</taxon>
        <taxon>Fungi</taxon>
        <taxon>Dikarya</taxon>
        <taxon>Basidiomycota</taxon>
        <taxon>Agaricomycotina</taxon>
        <taxon>Agaricomycetes</taxon>
        <taxon>Agaricomycetidae</taxon>
        <taxon>Agaricales</taxon>
        <taxon>Agaricineae</taxon>
        <taxon>Bolbitiaceae</taxon>
        <taxon>Cyclocybe</taxon>
    </lineage>
</organism>
<dbReference type="EMBL" id="CACVBS010000030">
    <property type="protein sequence ID" value="CAA7260801.1"/>
    <property type="molecule type" value="Genomic_DNA"/>
</dbReference>
<dbReference type="InterPro" id="IPR043128">
    <property type="entry name" value="Rev_trsase/Diguanyl_cyclase"/>
</dbReference>
<dbReference type="GO" id="GO:0003723">
    <property type="term" value="F:RNA binding"/>
    <property type="evidence" value="ECO:0007669"/>
    <property type="project" value="UniProtKB-KW"/>
</dbReference>
<dbReference type="AlphaFoldDB" id="A0A8S0VXH4"/>
<evidence type="ECO:0000256" key="2">
    <source>
        <dbReference type="ARBA" id="ARBA00023268"/>
    </source>
</evidence>
<dbReference type="FunFam" id="1.10.340.70:FF:000001">
    <property type="entry name" value="Retrovirus-related Pol polyprotein from transposon gypsy-like Protein"/>
    <property type="match status" value="1"/>
</dbReference>
<dbReference type="InterPro" id="IPR012337">
    <property type="entry name" value="RNaseH-like_sf"/>
</dbReference>
<dbReference type="InterPro" id="IPR041577">
    <property type="entry name" value="RT_RNaseH_2"/>
</dbReference>
<sequence length="394" mass="45181">MAADKVKIIQDWPEPRKVKDIQSFLSFANFYRWFIYNYSDICVPLTQLTQKGVPFKFSDKAWESFNYLKKAFTMAPILTQWVPDQPIILETDASDYALAAILSIELTNGEIHLVAFHSRTFNLTKLNYDVHNKELFAIYESFWICQFNLIICFWSGKLGAKLDALTRQWDIYLKEGGSDYATVNPHNLHPVFTQEQLATSLQASTLITPSLPTQLPAPTDPKFTLSPNSLLLLNDRIFVPDNNNLWIHILQTKHDHPLAGHFSQNKTLKLVRREYAWPGMRNFIKDYVNSCVVCNRVKPHCHEPYGLLKQLPVPEHPWDSISMDLIEKLLPSAGFTDILVTVDRLTKQSLFIPTHSDLTAVKLAKLFILNVFSKHGVPSHITSDCSSKFVSHFF</sequence>